<dbReference type="Proteomes" id="UP001589568">
    <property type="component" value="Unassembled WGS sequence"/>
</dbReference>
<accession>A0ABV5P2Q3</accession>
<gene>
    <name evidence="1" type="ORF">ACFFR3_45700</name>
</gene>
<dbReference type="RefSeq" id="WP_345410277.1">
    <property type="nucleotide sequence ID" value="NZ_BAAAXS010000002.1"/>
</dbReference>
<keyword evidence="2" id="KW-1185">Reference proteome</keyword>
<comment type="caution">
    <text evidence="1">The sequence shown here is derived from an EMBL/GenBank/DDBJ whole genome shotgun (WGS) entry which is preliminary data.</text>
</comment>
<dbReference type="EMBL" id="JBHMCF010000057">
    <property type="protein sequence ID" value="MFB9476830.1"/>
    <property type="molecule type" value="Genomic_DNA"/>
</dbReference>
<protein>
    <submittedName>
        <fullName evidence="1">Uncharacterized protein</fullName>
    </submittedName>
</protein>
<proteinExistence type="predicted"/>
<name>A0ABV5P2Q3_9ACTN</name>
<dbReference type="Gene3D" id="3.30.420.10">
    <property type="entry name" value="Ribonuclease H-like superfamily/Ribonuclease H"/>
    <property type="match status" value="1"/>
</dbReference>
<evidence type="ECO:0000313" key="1">
    <source>
        <dbReference type="EMBL" id="MFB9476830.1"/>
    </source>
</evidence>
<sequence length="198" mass="22078">MRRIYPDTEFVPGMPGLAGTISIGAVDDTGREFYAINREVDLVAVAEHPWLMSNVVPFLPVRPIDGLPHRLEWDPTHPGYDYVQLPGWISARLEGWMSIGWETRGDNRLFGWYGARDVCRIHDLWGDDWSAMPPQIPTRISEIADLFDDAGVKPPSMADLIGTGRIPFAAGEHHPLTDAYCHRELHRLGLAAKAGAGR</sequence>
<dbReference type="InterPro" id="IPR036397">
    <property type="entry name" value="RNaseH_sf"/>
</dbReference>
<reference evidence="1 2" key="1">
    <citation type="submission" date="2024-09" db="EMBL/GenBank/DDBJ databases">
        <authorList>
            <person name="Sun Q."/>
            <person name="Mori K."/>
        </authorList>
    </citation>
    <scope>NUCLEOTIDE SEQUENCE [LARGE SCALE GENOMIC DNA]</scope>
    <source>
        <strain evidence="1 2">JCM 3324</strain>
    </source>
</reference>
<evidence type="ECO:0000313" key="2">
    <source>
        <dbReference type="Proteomes" id="UP001589568"/>
    </source>
</evidence>
<organism evidence="1 2">
    <name type="scientific">Nonomuraea salmonea</name>
    <dbReference type="NCBI Taxonomy" id="46181"/>
    <lineage>
        <taxon>Bacteria</taxon>
        <taxon>Bacillati</taxon>
        <taxon>Actinomycetota</taxon>
        <taxon>Actinomycetes</taxon>
        <taxon>Streptosporangiales</taxon>
        <taxon>Streptosporangiaceae</taxon>
        <taxon>Nonomuraea</taxon>
    </lineage>
</organism>